<proteinExistence type="predicted"/>
<accession>A0AAV5KHI3</accession>
<reference evidence="1 2" key="1">
    <citation type="journal article" date="2021" name="Commun. Biol.">
        <title>The genome of Shorea leprosula (Dipterocarpaceae) highlights the ecological relevance of drought in aseasonal tropical rainforests.</title>
        <authorList>
            <person name="Ng K.K.S."/>
            <person name="Kobayashi M.J."/>
            <person name="Fawcett J.A."/>
            <person name="Hatakeyama M."/>
            <person name="Paape T."/>
            <person name="Ng C.H."/>
            <person name="Ang C.C."/>
            <person name="Tnah L.H."/>
            <person name="Lee C.T."/>
            <person name="Nishiyama T."/>
            <person name="Sese J."/>
            <person name="O'Brien M.J."/>
            <person name="Copetti D."/>
            <person name="Mohd Noor M.I."/>
            <person name="Ong R.C."/>
            <person name="Putra M."/>
            <person name="Sireger I.Z."/>
            <person name="Indrioko S."/>
            <person name="Kosugi Y."/>
            <person name="Izuno A."/>
            <person name="Isagi Y."/>
            <person name="Lee S.L."/>
            <person name="Shimizu K.K."/>
        </authorList>
    </citation>
    <scope>NUCLEOTIDE SEQUENCE [LARGE SCALE GENOMIC DNA]</scope>
    <source>
        <strain evidence="1">214</strain>
    </source>
</reference>
<organism evidence="1 2">
    <name type="scientific">Rubroshorea leprosula</name>
    <dbReference type="NCBI Taxonomy" id="152421"/>
    <lineage>
        <taxon>Eukaryota</taxon>
        <taxon>Viridiplantae</taxon>
        <taxon>Streptophyta</taxon>
        <taxon>Embryophyta</taxon>
        <taxon>Tracheophyta</taxon>
        <taxon>Spermatophyta</taxon>
        <taxon>Magnoliopsida</taxon>
        <taxon>eudicotyledons</taxon>
        <taxon>Gunneridae</taxon>
        <taxon>Pentapetalae</taxon>
        <taxon>rosids</taxon>
        <taxon>malvids</taxon>
        <taxon>Malvales</taxon>
        <taxon>Dipterocarpaceae</taxon>
        <taxon>Rubroshorea</taxon>
    </lineage>
</organism>
<protein>
    <submittedName>
        <fullName evidence="1">Uncharacterized protein</fullName>
    </submittedName>
</protein>
<name>A0AAV5KHI3_9ROSI</name>
<comment type="caution">
    <text evidence="1">The sequence shown here is derived from an EMBL/GenBank/DDBJ whole genome shotgun (WGS) entry which is preliminary data.</text>
</comment>
<dbReference type="EMBL" id="BPVZ01000064">
    <property type="protein sequence ID" value="GKV23966.1"/>
    <property type="molecule type" value="Genomic_DNA"/>
</dbReference>
<dbReference type="Proteomes" id="UP001054252">
    <property type="component" value="Unassembled WGS sequence"/>
</dbReference>
<evidence type="ECO:0000313" key="1">
    <source>
        <dbReference type="EMBL" id="GKV23966.1"/>
    </source>
</evidence>
<gene>
    <name evidence="1" type="ORF">SLEP1_g33633</name>
</gene>
<dbReference type="AlphaFoldDB" id="A0AAV5KHI3"/>
<sequence length="63" mass="6915">MAREHSSFPGQTAAMVTSVMAGTTMKLANPDRNTVTNRWLSPDNFFAVSIIPTTSKTLLTTLW</sequence>
<keyword evidence="2" id="KW-1185">Reference proteome</keyword>
<evidence type="ECO:0000313" key="2">
    <source>
        <dbReference type="Proteomes" id="UP001054252"/>
    </source>
</evidence>